<evidence type="ECO:0000256" key="5">
    <source>
        <dbReference type="ARBA" id="ARBA00023125"/>
    </source>
</evidence>
<dbReference type="NCBIfam" id="TIGR00242">
    <property type="entry name" value="division/cell wall cluster transcriptional repressor MraZ"/>
    <property type="match status" value="1"/>
</dbReference>
<evidence type="ECO:0000256" key="1">
    <source>
        <dbReference type="ARBA" id="ARBA00013860"/>
    </source>
</evidence>
<organism evidence="10 11">
    <name type="scientific">Microbacterium amylolyticum</name>
    <dbReference type="NCBI Taxonomy" id="936337"/>
    <lineage>
        <taxon>Bacteria</taxon>
        <taxon>Bacillati</taxon>
        <taxon>Actinomycetota</taxon>
        <taxon>Actinomycetes</taxon>
        <taxon>Micrococcales</taxon>
        <taxon>Microbacteriaceae</taxon>
        <taxon>Microbacterium</taxon>
    </lineage>
</organism>
<keyword evidence="4 7" id="KW-0805">Transcription regulation</keyword>
<evidence type="ECO:0000313" key="11">
    <source>
        <dbReference type="Proteomes" id="UP001519362"/>
    </source>
</evidence>
<gene>
    <name evidence="7" type="primary">mraZ</name>
    <name evidence="10" type="ORF">JOF34_000587</name>
</gene>
<evidence type="ECO:0000256" key="2">
    <source>
        <dbReference type="ARBA" id="ARBA00022490"/>
    </source>
</evidence>
<feature type="compositionally biased region" description="Basic and acidic residues" evidence="8">
    <location>
        <begin position="1"/>
        <end position="12"/>
    </location>
</feature>
<evidence type="ECO:0000256" key="6">
    <source>
        <dbReference type="ARBA" id="ARBA00023163"/>
    </source>
</evidence>
<comment type="subunit">
    <text evidence="7">Forms oligomers.</text>
</comment>
<reference evidence="10 11" key="1">
    <citation type="submission" date="2021-03" db="EMBL/GenBank/DDBJ databases">
        <title>Sequencing the genomes of 1000 actinobacteria strains.</title>
        <authorList>
            <person name="Klenk H.-P."/>
        </authorList>
    </citation>
    <scope>NUCLEOTIDE SEQUENCE [LARGE SCALE GENOMIC DNA]</scope>
    <source>
        <strain evidence="10 11">DSM 24221</strain>
    </source>
</reference>
<feature type="domain" description="SpoVT-AbrB" evidence="9">
    <location>
        <begin position="91"/>
        <end position="134"/>
    </location>
</feature>
<dbReference type="InterPro" id="IPR035644">
    <property type="entry name" value="MraZ_C"/>
</dbReference>
<dbReference type="PANTHER" id="PTHR34701:SF1">
    <property type="entry name" value="TRANSCRIPTIONAL REGULATOR MRAZ"/>
    <property type="match status" value="1"/>
</dbReference>
<dbReference type="Pfam" id="PF02381">
    <property type="entry name" value="MraZ"/>
    <property type="match status" value="2"/>
</dbReference>
<proteinExistence type="inferred from homology"/>
<evidence type="ECO:0000256" key="8">
    <source>
        <dbReference type="SAM" id="MobiDB-lite"/>
    </source>
</evidence>
<evidence type="ECO:0000313" key="10">
    <source>
        <dbReference type="EMBL" id="MBP2436001.1"/>
    </source>
</evidence>
<dbReference type="InterPro" id="IPR020603">
    <property type="entry name" value="MraZ_dom"/>
</dbReference>
<keyword evidence="6 7" id="KW-0804">Transcription</keyword>
<dbReference type="PANTHER" id="PTHR34701">
    <property type="entry name" value="TRANSCRIPTIONAL REGULATOR MRAZ"/>
    <property type="match status" value="1"/>
</dbReference>
<comment type="caution">
    <text evidence="10">The sequence shown here is derived from an EMBL/GenBank/DDBJ whole genome shotgun (WGS) entry which is preliminary data.</text>
</comment>
<keyword evidence="2 7" id="KW-0963">Cytoplasm</keyword>
<comment type="subcellular location">
    <subcellularLocation>
        <location evidence="7">Cytoplasm</location>
        <location evidence="7">Nucleoid</location>
    </subcellularLocation>
</comment>
<comment type="similarity">
    <text evidence="7">Belongs to the MraZ family.</text>
</comment>
<dbReference type="InterPro" id="IPR007159">
    <property type="entry name" value="SpoVT-AbrB_dom"/>
</dbReference>
<dbReference type="InterPro" id="IPR035642">
    <property type="entry name" value="MraZ_N"/>
</dbReference>
<dbReference type="PROSITE" id="PS51740">
    <property type="entry name" value="SPOVT_ABRB"/>
    <property type="match status" value="2"/>
</dbReference>
<keyword evidence="5 7" id="KW-0238">DNA-binding</keyword>
<dbReference type="EMBL" id="JAGIOL010000001">
    <property type="protein sequence ID" value="MBP2436001.1"/>
    <property type="molecule type" value="Genomic_DNA"/>
</dbReference>
<evidence type="ECO:0000256" key="7">
    <source>
        <dbReference type="HAMAP-Rule" id="MF_01008"/>
    </source>
</evidence>
<feature type="region of interest" description="Disordered" evidence="8">
    <location>
        <begin position="1"/>
        <end position="24"/>
    </location>
</feature>
<evidence type="ECO:0000256" key="4">
    <source>
        <dbReference type="ARBA" id="ARBA00023015"/>
    </source>
</evidence>
<dbReference type="InterPro" id="IPR038619">
    <property type="entry name" value="MraZ_sf"/>
</dbReference>
<sequence>MPTSREADHGGGDRPMLLGTHTPKLDDKGRVILPAKFREELAGGVVVTRGQERCLYVFSTAEFEQVHERIRQAPLSNKQARDFLRVFLSGASAETPDGQNRVTIPPHLRQYAGLSKELVVTGVGAHAEIWDAEAWNTYLASTEDSFSEMQEEVIPGLF</sequence>
<feature type="domain" description="SpoVT-AbrB" evidence="9">
    <location>
        <begin position="20"/>
        <end position="62"/>
    </location>
</feature>
<dbReference type="CDD" id="cd16320">
    <property type="entry name" value="MraZ_N"/>
    <property type="match status" value="1"/>
</dbReference>
<keyword evidence="11" id="KW-1185">Reference proteome</keyword>
<evidence type="ECO:0000256" key="3">
    <source>
        <dbReference type="ARBA" id="ARBA00022737"/>
    </source>
</evidence>
<dbReference type="InterPro" id="IPR037914">
    <property type="entry name" value="SpoVT-AbrB_sf"/>
</dbReference>
<dbReference type="SUPFAM" id="SSF89447">
    <property type="entry name" value="AbrB/MazE/MraZ-like"/>
    <property type="match status" value="1"/>
</dbReference>
<dbReference type="Proteomes" id="UP001519362">
    <property type="component" value="Unassembled WGS sequence"/>
</dbReference>
<accession>A0ABS4ZFD6</accession>
<keyword evidence="3" id="KW-0677">Repeat</keyword>
<dbReference type="InterPro" id="IPR003444">
    <property type="entry name" value="MraZ"/>
</dbReference>
<name>A0ABS4ZFD6_9MICO</name>
<dbReference type="HAMAP" id="MF_01008">
    <property type="entry name" value="MraZ"/>
    <property type="match status" value="1"/>
</dbReference>
<protein>
    <recommendedName>
        <fullName evidence="1 7">Transcriptional regulator MraZ</fullName>
    </recommendedName>
</protein>
<evidence type="ECO:0000259" key="9">
    <source>
        <dbReference type="PROSITE" id="PS51740"/>
    </source>
</evidence>
<dbReference type="CDD" id="cd16321">
    <property type="entry name" value="MraZ_C"/>
    <property type="match status" value="1"/>
</dbReference>
<dbReference type="Gene3D" id="3.40.1550.20">
    <property type="entry name" value="Transcriptional regulator MraZ domain"/>
    <property type="match status" value="1"/>
</dbReference>